<keyword evidence="5" id="KW-1185">Reference proteome</keyword>
<accession>A0A3S4UVX0</accession>
<name>A0A3S4UVX0_9ACTO</name>
<sequence>MSAVPAKRSAAEPQPEESPAAVPWPRDVPRDPVMKISELVDRLKTEFPALSISKVRYLEGEGLISPYRVGNGYRRYSKADMERLRYALTAQRDEYLPLSVIRDRLADLDAAVDAPAPAPVARVVTTDGHGLPSSTLGLEDLVHHSGATAEQVDELVVIGLITPDPQGRFESRDLRTVELALRAHQRGIPVRNLRAVRSAAQREADTIALAVQHKRRRSATAGEDAASELAGIVAELHARLLHAAVQETD</sequence>
<dbReference type="SMART" id="SM00422">
    <property type="entry name" value="HTH_MERR"/>
    <property type="match status" value="1"/>
</dbReference>
<dbReference type="CDD" id="cd00592">
    <property type="entry name" value="HTH_MerR-like"/>
    <property type="match status" value="1"/>
</dbReference>
<dbReference type="InterPro" id="IPR009061">
    <property type="entry name" value="DNA-bd_dom_put_sf"/>
</dbReference>
<proteinExistence type="predicted"/>
<dbReference type="Pfam" id="PF13411">
    <property type="entry name" value="MerR_1"/>
    <property type="match status" value="1"/>
</dbReference>
<dbReference type="InterPro" id="IPR047057">
    <property type="entry name" value="MerR_fam"/>
</dbReference>
<dbReference type="PANTHER" id="PTHR30204">
    <property type="entry name" value="REDOX-CYCLING DRUG-SENSING TRANSCRIPTIONAL ACTIVATOR SOXR"/>
    <property type="match status" value="1"/>
</dbReference>
<dbReference type="SUPFAM" id="SSF46955">
    <property type="entry name" value="Putative DNA-binding domain"/>
    <property type="match status" value="1"/>
</dbReference>
<evidence type="ECO:0000256" key="1">
    <source>
        <dbReference type="ARBA" id="ARBA00023125"/>
    </source>
</evidence>
<feature type="region of interest" description="Disordered" evidence="2">
    <location>
        <begin position="1"/>
        <end position="27"/>
    </location>
</feature>
<gene>
    <name evidence="4" type="ORF">NCTC11636_00382</name>
</gene>
<dbReference type="Gene3D" id="1.10.1660.10">
    <property type="match status" value="1"/>
</dbReference>
<evidence type="ECO:0000259" key="3">
    <source>
        <dbReference type="PROSITE" id="PS50937"/>
    </source>
</evidence>
<keyword evidence="1" id="KW-0238">DNA-binding</keyword>
<organism evidence="4 5">
    <name type="scientific">Actinomyces howellii</name>
    <dbReference type="NCBI Taxonomy" id="52771"/>
    <lineage>
        <taxon>Bacteria</taxon>
        <taxon>Bacillati</taxon>
        <taxon>Actinomycetota</taxon>
        <taxon>Actinomycetes</taxon>
        <taxon>Actinomycetales</taxon>
        <taxon>Actinomycetaceae</taxon>
        <taxon>Actinomyces</taxon>
    </lineage>
</organism>
<dbReference type="AlphaFoldDB" id="A0A3S4UVX0"/>
<dbReference type="GO" id="GO:0003677">
    <property type="term" value="F:DNA binding"/>
    <property type="evidence" value="ECO:0007669"/>
    <property type="project" value="UniProtKB-KW"/>
</dbReference>
<feature type="compositionally biased region" description="Low complexity" evidence="2">
    <location>
        <begin position="11"/>
        <end position="25"/>
    </location>
</feature>
<dbReference type="PANTHER" id="PTHR30204:SF89">
    <property type="entry name" value="HTH MERR-TYPE DOMAIN-CONTAINING PROTEIN"/>
    <property type="match status" value="1"/>
</dbReference>
<dbReference type="Proteomes" id="UP000266895">
    <property type="component" value="Chromosome"/>
</dbReference>
<dbReference type="EMBL" id="LR134350">
    <property type="protein sequence ID" value="VEG26164.1"/>
    <property type="molecule type" value="Genomic_DNA"/>
</dbReference>
<dbReference type="KEGG" id="ahw:NCTC11636_00382"/>
<dbReference type="GO" id="GO:0003700">
    <property type="term" value="F:DNA-binding transcription factor activity"/>
    <property type="evidence" value="ECO:0007669"/>
    <property type="project" value="InterPro"/>
</dbReference>
<feature type="domain" description="HTH merR-type" evidence="3">
    <location>
        <begin position="55"/>
        <end position="107"/>
    </location>
</feature>
<dbReference type="PROSITE" id="PS50937">
    <property type="entry name" value="HTH_MERR_2"/>
    <property type="match status" value="1"/>
</dbReference>
<dbReference type="InterPro" id="IPR000551">
    <property type="entry name" value="MerR-type_HTH_dom"/>
</dbReference>
<evidence type="ECO:0000313" key="5">
    <source>
        <dbReference type="Proteomes" id="UP000266895"/>
    </source>
</evidence>
<evidence type="ECO:0000256" key="2">
    <source>
        <dbReference type="SAM" id="MobiDB-lite"/>
    </source>
</evidence>
<protein>
    <submittedName>
        <fullName evidence="4">MerR family regulatory protein</fullName>
    </submittedName>
</protein>
<evidence type="ECO:0000313" key="4">
    <source>
        <dbReference type="EMBL" id="VEG26164.1"/>
    </source>
</evidence>
<reference evidence="4 5" key="1">
    <citation type="submission" date="2018-12" db="EMBL/GenBank/DDBJ databases">
        <authorList>
            <consortium name="Pathogen Informatics"/>
        </authorList>
    </citation>
    <scope>NUCLEOTIDE SEQUENCE [LARGE SCALE GENOMIC DNA]</scope>
    <source>
        <strain evidence="4 5">NCTC11636</strain>
    </source>
</reference>